<accession>A0A976MDW7</accession>
<dbReference type="SUPFAM" id="SSF55681">
    <property type="entry name" value="Class II aaRS and biotin synthetases"/>
    <property type="match status" value="1"/>
</dbReference>
<feature type="domain" description="Aminoacyl-transfer RNA synthetases class-II family profile" evidence="9">
    <location>
        <begin position="280"/>
        <end position="552"/>
    </location>
</feature>
<dbReference type="Gene3D" id="1.10.287.40">
    <property type="entry name" value="Serine-tRNA synthetase, tRNA binding domain"/>
    <property type="match status" value="1"/>
</dbReference>
<evidence type="ECO:0000256" key="6">
    <source>
        <dbReference type="ARBA" id="ARBA00023146"/>
    </source>
</evidence>
<gene>
    <name evidence="10" type="ORF">MACK_002222</name>
</gene>
<evidence type="ECO:0000313" key="10">
    <source>
        <dbReference type="EMBL" id="UKK01408.2"/>
    </source>
</evidence>
<dbReference type="SUPFAM" id="SSF46589">
    <property type="entry name" value="tRNA-binding arm"/>
    <property type="match status" value="1"/>
</dbReference>
<protein>
    <recommendedName>
        <fullName evidence="1">serine--tRNA ligase</fullName>
        <ecNumber evidence="1">6.1.1.11</ecNumber>
    </recommendedName>
    <alternativeName>
        <fullName evidence="7">Seryl-tRNA synthetase</fullName>
    </alternativeName>
</protein>
<dbReference type="NCBIfam" id="TIGR00414">
    <property type="entry name" value="serS"/>
    <property type="match status" value="1"/>
</dbReference>
<evidence type="ECO:0000256" key="3">
    <source>
        <dbReference type="ARBA" id="ARBA00022741"/>
    </source>
</evidence>
<feature type="compositionally biased region" description="Low complexity" evidence="8">
    <location>
        <begin position="180"/>
        <end position="195"/>
    </location>
</feature>
<evidence type="ECO:0000256" key="8">
    <source>
        <dbReference type="SAM" id="MobiDB-lite"/>
    </source>
</evidence>
<dbReference type="Pfam" id="PF00587">
    <property type="entry name" value="tRNA-synt_2b"/>
    <property type="match status" value="1"/>
</dbReference>
<dbReference type="GO" id="GO:0006434">
    <property type="term" value="P:seryl-tRNA aminoacylation"/>
    <property type="evidence" value="ECO:0007669"/>
    <property type="project" value="InterPro"/>
</dbReference>
<sequence>MVIDINYFRDEKLLKELRESEARRCETNSVVDKVIEADNDWKKAMYSYEQLKRNLNEMSKKISEYAKLNKGKGDLNNDTEFLNLKTQAEIKKEGIAECLKNIEECNNKRNNLLKMVGNIVATDLVASKDESLNDVIRSWVPSFFPWEGSKFTCSTLNNTNNGDLNNTAAELSGLNISTTTNTTTGATANSTVNTSFTAGNNSAEGTTPKSSNLDKGVYYERKHTVGIKRPPWKILQHHEILTRLNGLEVTKGVEIAGHRGFFLKGAGCLLNLALIQYGFNFLVRKGFQPVHTPYLMRKEIMSECAELDDFEETLYCIPPLNGPSEGENAGTVPLYYTNDINYTVAKDKDFDKNKLFLIATSEQPLAALHRNETYQRRQLPIKYAGLSTCFRREAGAHGRDLKGIFRVHQFQKVEQFVVCSPESSKEMHEHMLSLSEEFYRSLKLPFRVVAIVAGALNKAASKKYDLEAWFPGYNDYRELVSCSNCTDYQARNLNSKYYDKNNQDRTYLHMLNGTLVASQRCLCCILENYQTPDGVIVPAPLIPYMDGQEFIPYEQ</sequence>
<reference evidence="10" key="1">
    <citation type="submission" date="2022-07" db="EMBL/GenBank/DDBJ databases">
        <title>Evaluation of T. orientalis genome assembly methods using nanopore sequencing and analysis of variation between genomes.</title>
        <authorList>
            <person name="Yam J."/>
            <person name="Micallef M.L."/>
            <person name="Liu M."/>
            <person name="Djordjevic S.P."/>
            <person name="Bogema D.R."/>
            <person name="Jenkins C."/>
        </authorList>
    </citation>
    <scope>NUCLEOTIDE SEQUENCE</scope>
    <source>
        <strain evidence="10">Goon Nure</strain>
    </source>
</reference>
<dbReference type="GO" id="GO:0005524">
    <property type="term" value="F:ATP binding"/>
    <property type="evidence" value="ECO:0007669"/>
    <property type="project" value="UniProtKB-KW"/>
</dbReference>
<evidence type="ECO:0000256" key="7">
    <source>
        <dbReference type="ARBA" id="ARBA00031113"/>
    </source>
</evidence>
<dbReference type="AlphaFoldDB" id="A0A976MDW7"/>
<feature type="compositionally biased region" description="Polar residues" evidence="8">
    <location>
        <begin position="196"/>
        <end position="209"/>
    </location>
</feature>
<dbReference type="InterPro" id="IPR015866">
    <property type="entry name" value="Ser-tRNA-synth_1_N"/>
</dbReference>
<evidence type="ECO:0000259" key="9">
    <source>
        <dbReference type="PROSITE" id="PS50862"/>
    </source>
</evidence>
<keyword evidence="3" id="KW-0547">Nucleotide-binding</keyword>
<dbReference type="Proteomes" id="UP000244811">
    <property type="component" value="Chromosome 3"/>
</dbReference>
<dbReference type="PRINTS" id="PR00981">
    <property type="entry name" value="TRNASYNTHSER"/>
</dbReference>
<name>A0A976MDW7_THEOR</name>
<dbReference type="InterPro" id="IPR006195">
    <property type="entry name" value="aa-tRNA-synth_II"/>
</dbReference>
<dbReference type="InterPro" id="IPR002317">
    <property type="entry name" value="Ser-tRNA-ligase_type_1"/>
</dbReference>
<dbReference type="InterPro" id="IPR002314">
    <property type="entry name" value="aa-tRNA-synt_IIb"/>
</dbReference>
<dbReference type="InterPro" id="IPR033729">
    <property type="entry name" value="SerRS_core"/>
</dbReference>
<dbReference type="InterPro" id="IPR010978">
    <property type="entry name" value="tRNA-bd_arm"/>
</dbReference>
<dbReference type="PROSITE" id="PS50862">
    <property type="entry name" value="AA_TRNA_LIGASE_II"/>
    <property type="match status" value="1"/>
</dbReference>
<keyword evidence="4" id="KW-0067">ATP-binding</keyword>
<organism evidence="10 11">
    <name type="scientific">Theileria orientalis</name>
    <dbReference type="NCBI Taxonomy" id="68886"/>
    <lineage>
        <taxon>Eukaryota</taxon>
        <taxon>Sar</taxon>
        <taxon>Alveolata</taxon>
        <taxon>Apicomplexa</taxon>
        <taxon>Aconoidasida</taxon>
        <taxon>Piroplasmida</taxon>
        <taxon>Theileriidae</taxon>
        <taxon>Theileria</taxon>
    </lineage>
</organism>
<dbReference type="EMBL" id="CP056070">
    <property type="protein sequence ID" value="UKK01408.2"/>
    <property type="molecule type" value="Genomic_DNA"/>
</dbReference>
<proteinExistence type="predicted"/>
<dbReference type="PANTHER" id="PTHR11778">
    <property type="entry name" value="SERYL-TRNA SYNTHETASE"/>
    <property type="match status" value="1"/>
</dbReference>
<evidence type="ECO:0000313" key="11">
    <source>
        <dbReference type="Proteomes" id="UP000244811"/>
    </source>
</evidence>
<dbReference type="Gene3D" id="3.30.930.10">
    <property type="entry name" value="Bira Bifunctional Protein, Domain 2"/>
    <property type="match status" value="1"/>
</dbReference>
<dbReference type="EC" id="6.1.1.11" evidence="1"/>
<keyword evidence="5" id="KW-0648">Protein biosynthesis</keyword>
<evidence type="ECO:0000256" key="4">
    <source>
        <dbReference type="ARBA" id="ARBA00022840"/>
    </source>
</evidence>
<dbReference type="InterPro" id="IPR045864">
    <property type="entry name" value="aa-tRNA-synth_II/BPL/LPL"/>
</dbReference>
<keyword evidence="2 10" id="KW-0436">Ligase</keyword>
<feature type="region of interest" description="Disordered" evidence="8">
    <location>
        <begin position="180"/>
        <end position="209"/>
    </location>
</feature>
<dbReference type="CDD" id="cd00770">
    <property type="entry name" value="SerRS_core"/>
    <property type="match status" value="1"/>
</dbReference>
<evidence type="ECO:0000256" key="1">
    <source>
        <dbReference type="ARBA" id="ARBA00012840"/>
    </source>
</evidence>
<evidence type="ECO:0000256" key="2">
    <source>
        <dbReference type="ARBA" id="ARBA00022598"/>
    </source>
</evidence>
<keyword evidence="6" id="KW-0030">Aminoacyl-tRNA synthetase</keyword>
<dbReference type="GO" id="GO:0004828">
    <property type="term" value="F:serine-tRNA ligase activity"/>
    <property type="evidence" value="ECO:0007669"/>
    <property type="project" value="UniProtKB-EC"/>
</dbReference>
<dbReference type="Pfam" id="PF02403">
    <property type="entry name" value="Seryl_tRNA_N"/>
    <property type="match status" value="1"/>
</dbReference>
<evidence type="ECO:0000256" key="5">
    <source>
        <dbReference type="ARBA" id="ARBA00022917"/>
    </source>
</evidence>
<dbReference type="InterPro" id="IPR042103">
    <property type="entry name" value="SerRS_1_N_sf"/>
</dbReference>